<dbReference type="PROSITE" id="PS51352">
    <property type="entry name" value="THIOREDOXIN_2"/>
    <property type="match status" value="1"/>
</dbReference>
<dbReference type="PANTHER" id="PTHR42852">
    <property type="entry name" value="THIOL:DISULFIDE INTERCHANGE PROTEIN DSBE"/>
    <property type="match status" value="1"/>
</dbReference>
<accession>A0A3B0QPX6</accession>
<dbReference type="PANTHER" id="PTHR42852:SF17">
    <property type="entry name" value="THIOREDOXIN-LIKE PROTEIN HI_1115"/>
    <property type="match status" value="1"/>
</dbReference>
<evidence type="ECO:0000259" key="1">
    <source>
        <dbReference type="PROSITE" id="PS51352"/>
    </source>
</evidence>
<reference evidence="2" key="1">
    <citation type="submission" date="2018-06" db="EMBL/GenBank/DDBJ databases">
        <authorList>
            <person name="Zhirakovskaya E."/>
        </authorList>
    </citation>
    <scope>NUCLEOTIDE SEQUENCE</scope>
</reference>
<dbReference type="GO" id="GO:0016209">
    <property type="term" value="F:antioxidant activity"/>
    <property type="evidence" value="ECO:0007669"/>
    <property type="project" value="InterPro"/>
</dbReference>
<dbReference type="InterPro" id="IPR013766">
    <property type="entry name" value="Thioredoxin_domain"/>
</dbReference>
<dbReference type="PROSITE" id="PS00194">
    <property type="entry name" value="THIOREDOXIN_1"/>
    <property type="match status" value="1"/>
</dbReference>
<name>A0A3B0QPX6_9ZZZZ</name>
<dbReference type="EMBL" id="UOEA01000022">
    <property type="protein sequence ID" value="VAV82591.1"/>
    <property type="molecule type" value="Genomic_DNA"/>
</dbReference>
<evidence type="ECO:0000313" key="2">
    <source>
        <dbReference type="EMBL" id="VAV82591.1"/>
    </source>
</evidence>
<gene>
    <name evidence="2" type="ORF">MNBD_DELTA01-106</name>
</gene>
<dbReference type="InterPro" id="IPR000866">
    <property type="entry name" value="AhpC/TSA"/>
</dbReference>
<dbReference type="InterPro" id="IPR050553">
    <property type="entry name" value="Thioredoxin_ResA/DsbE_sf"/>
</dbReference>
<protein>
    <recommendedName>
        <fullName evidence="1">Thioredoxin domain-containing protein</fullName>
    </recommendedName>
</protein>
<dbReference type="InterPro" id="IPR017937">
    <property type="entry name" value="Thioredoxin_CS"/>
</dbReference>
<dbReference type="SUPFAM" id="SSF52833">
    <property type="entry name" value="Thioredoxin-like"/>
    <property type="match status" value="1"/>
</dbReference>
<feature type="domain" description="Thioredoxin" evidence="1">
    <location>
        <begin position="55"/>
        <end position="200"/>
    </location>
</feature>
<sequence length="200" mass="22861">MIYFAEIIRSVRRSILVVSCIFILTGLSLPAQALAEVRSLQSSEEQAGGFGMVMSEERRLAPDFTLTDLEGKEHSLSDFKGEVVFLHFWATWCVPCRTEMPMLSELRSELEDAGLRIVAVAVDRGSVKWTKRTVGRFTKKHGVEVDVLLDHDNDLRRLYEVYMLPTTYIIGRDGRFTGRVIGGRRWNSAESQRFFRVILE</sequence>
<dbReference type="CDD" id="cd02966">
    <property type="entry name" value="TlpA_like_family"/>
    <property type="match status" value="1"/>
</dbReference>
<dbReference type="GO" id="GO:0016491">
    <property type="term" value="F:oxidoreductase activity"/>
    <property type="evidence" value="ECO:0007669"/>
    <property type="project" value="InterPro"/>
</dbReference>
<organism evidence="2">
    <name type="scientific">hydrothermal vent metagenome</name>
    <dbReference type="NCBI Taxonomy" id="652676"/>
    <lineage>
        <taxon>unclassified sequences</taxon>
        <taxon>metagenomes</taxon>
        <taxon>ecological metagenomes</taxon>
    </lineage>
</organism>
<dbReference type="AlphaFoldDB" id="A0A3B0QPX6"/>
<proteinExistence type="predicted"/>
<dbReference type="InterPro" id="IPR036249">
    <property type="entry name" value="Thioredoxin-like_sf"/>
</dbReference>
<dbReference type="Pfam" id="PF00578">
    <property type="entry name" value="AhpC-TSA"/>
    <property type="match status" value="1"/>
</dbReference>
<dbReference type="Gene3D" id="3.40.30.10">
    <property type="entry name" value="Glutaredoxin"/>
    <property type="match status" value="1"/>
</dbReference>